<accession>A0ABT4LBE4</accession>
<evidence type="ECO:0000313" key="2">
    <source>
        <dbReference type="Proteomes" id="UP001144347"/>
    </source>
</evidence>
<name>A0ABT4LBE4_9SPHI</name>
<reference evidence="1" key="1">
    <citation type="submission" date="2022-12" db="EMBL/GenBank/DDBJ databases">
        <title>Genome sequence of HCMS5-2.</title>
        <authorList>
            <person name="Woo H."/>
        </authorList>
    </citation>
    <scope>NUCLEOTIDE SEQUENCE</scope>
    <source>
        <strain evidence="1">HCMS5-2</strain>
    </source>
</reference>
<dbReference type="EMBL" id="JAPWGM010000005">
    <property type="protein sequence ID" value="MCZ4245235.1"/>
    <property type="molecule type" value="Genomic_DNA"/>
</dbReference>
<protein>
    <submittedName>
        <fullName evidence="1">Uncharacterized protein</fullName>
    </submittedName>
</protein>
<dbReference type="RefSeq" id="WP_269428291.1">
    <property type="nucleotide sequence ID" value="NZ_JAPWGM010000005.1"/>
</dbReference>
<dbReference type="Proteomes" id="UP001144347">
    <property type="component" value="Unassembled WGS sequence"/>
</dbReference>
<proteinExistence type="predicted"/>
<organism evidence="1 2">
    <name type="scientific">Pedobacter punctiformis</name>
    <dbReference type="NCBI Taxonomy" id="3004097"/>
    <lineage>
        <taxon>Bacteria</taxon>
        <taxon>Pseudomonadati</taxon>
        <taxon>Bacteroidota</taxon>
        <taxon>Sphingobacteriia</taxon>
        <taxon>Sphingobacteriales</taxon>
        <taxon>Sphingobacteriaceae</taxon>
        <taxon>Pedobacter</taxon>
    </lineage>
</organism>
<gene>
    <name evidence="1" type="ORF">O0955_14590</name>
</gene>
<keyword evidence="2" id="KW-1185">Reference proteome</keyword>
<sequence length="50" mass="5703">MKAQNTTKLAKKTVFVFKSAKNQNNFNTDPTTATAKTILTFDIYDISFRK</sequence>
<comment type="caution">
    <text evidence="1">The sequence shown here is derived from an EMBL/GenBank/DDBJ whole genome shotgun (WGS) entry which is preliminary data.</text>
</comment>
<evidence type="ECO:0000313" key="1">
    <source>
        <dbReference type="EMBL" id="MCZ4245235.1"/>
    </source>
</evidence>